<feature type="domain" description="Gfo/Idh/MocA-like oxidoreductase N-terminal" evidence="1">
    <location>
        <begin position="6"/>
        <end position="123"/>
    </location>
</feature>
<dbReference type="Pfam" id="PF22725">
    <property type="entry name" value="GFO_IDH_MocA_C3"/>
    <property type="match status" value="1"/>
</dbReference>
<dbReference type="InterPro" id="IPR051450">
    <property type="entry name" value="Gfo/Idh/MocA_Oxidoreductases"/>
</dbReference>
<dbReference type="SUPFAM" id="SSF55347">
    <property type="entry name" value="Glyceraldehyde-3-phosphate dehydrogenase-like, C-terminal domain"/>
    <property type="match status" value="1"/>
</dbReference>
<dbReference type="PATRIC" id="fig|1134406.4.peg.4136"/>
<dbReference type="GO" id="GO:0000166">
    <property type="term" value="F:nucleotide binding"/>
    <property type="evidence" value="ECO:0007669"/>
    <property type="project" value="InterPro"/>
</dbReference>
<dbReference type="RefSeq" id="WP_075062749.1">
    <property type="nucleotide sequence ID" value="NZ_LGCL01000023.1"/>
</dbReference>
<dbReference type="OrthoDB" id="9815825at2"/>
<feature type="domain" description="GFO/IDH/MocA-like oxidoreductase" evidence="2">
    <location>
        <begin position="134"/>
        <end position="270"/>
    </location>
</feature>
<accession>A0A0P6XQ13</accession>
<dbReference type="Gene3D" id="3.40.50.720">
    <property type="entry name" value="NAD(P)-binding Rossmann-like Domain"/>
    <property type="match status" value="1"/>
</dbReference>
<dbReference type="InterPro" id="IPR000683">
    <property type="entry name" value="Gfo/Idh/MocA-like_OxRdtase_N"/>
</dbReference>
<comment type="caution">
    <text evidence="3">The sequence shown here is derived from an EMBL/GenBank/DDBJ whole genome shotgun (WGS) entry which is preliminary data.</text>
</comment>
<sequence>MKSEKITVGVIGVGQIGKLHLETYLSMPNVRVVGIAGRDPQRTEAVARQYNIPFWTTNYHALLENPNIQAVSVCLHNNLHMPVSVAALRAGKHVFCEKPIAGSYHDGLIMLETAAQQNRLLSIQLSDLFSKETKAAKVAIENGWLGAPYLAHSSGFRRRGRPFVDGYGSSDFVKKEIAGGGALYDLGVYHIANILYLLGNPRPLRMSGRTFQQTEMHQGRKNASHFNVEELAVGLVNLENNIALSVIEAWAMHLDHLESSYITGTMGGIRLNPFGLFRSLGDLDLNTTADLDSFDFRSKNVQETGDCFDGPQQHFIAAVEERIQPIPTAEIALNTMLILEGIYLSEHLGCEVTADLVKSNSQGNAIPA</sequence>
<dbReference type="EMBL" id="LGCL01000023">
    <property type="protein sequence ID" value="KPL77340.1"/>
    <property type="molecule type" value="Genomic_DNA"/>
</dbReference>
<dbReference type="InterPro" id="IPR055170">
    <property type="entry name" value="GFO_IDH_MocA-like_dom"/>
</dbReference>
<evidence type="ECO:0000259" key="1">
    <source>
        <dbReference type="Pfam" id="PF01408"/>
    </source>
</evidence>
<dbReference type="SUPFAM" id="SSF51735">
    <property type="entry name" value="NAD(P)-binding Rossmann-fold domains"/>
    <property type="match status" value="1"/>
</dbReference>
<proteinExistence type="predicted"/>
<reference evidence="3 4" key="1">
    <citation type="submission" date="2015-07" db="EMBL/GenBank/DDBJ databases">
        <title>Genome sequence of Ornatilinea apprima DSM 23815.</title>
        <authorList>
            <person name="Hemp J."/>
            <person name="Ward L.M."/>
            <person name="Pace L.A."/>
            <person name="Fischer W.W."/>
        </authorList>
    </citation>
    <scope>NUCLEOTIDE SEQUENCE [LARGE SCALE GENOMIC DNA]</scope>
    <source>
        <strain evidence="3 4">P3M-1</strain>
    </source>
</reference>
<gene>
    <name evidence="3" type="ORF">ADN00_09485</name>
</gene>
<dbReference type="InterPro" id="IPR036291">
    <property type="entry name" value="NAD(P)-bd_dom_sf"/>
</dbReference>
<dbReference type="PANTHER" id="PTHR43377">
    <property type="entry name" value="BILIVERDIN REDUCTASE A"/>
    <property type="match status" value="1"/>
</dbReference>
<protein>
    <submittedName>
        <fullName evidence="3">Oxidoreductase</fullName>
    </submittedName>
</protein>
<organism evidence="3 4">
    <name type="scientific">Ornatilinea apprima</name>
    <dbReference type="NCBI Taxonomy" id="1134406"/>
    <lineage>
        <taxon>Bacteria</taxon>
        <taxon>Bacillati</taxon>
        <taxon>Chloroflexota</taxon>
        <taxon>Anaerolineae</taxon>
        <taxon>Anaerolineales</taxon>
        <taxon>Anaerolineaceae</taxon>
        <taxon>Ornatilinea</taxon>
    </lineage>
</organism>
<evidence type="ECO:0000313" key="3">
    <source>
        <dbReference type="EMBL" id="KPL77340.1"/>
    </source>
</evidence>
<dbReference type="Gene3D" id="3.30.360.10">
    <property type="entry name" value="Dihydrodipicolinate Reductase, domain 2"/>
    <property type="match status" value="1"/>
</dbReference>
<dbReference type="Proteomes" id="UP000050417">
    <property type="component" value="Unassembled WGS sequence"/>
</dbReference>
<dbReference type="PANTHER" id="PTHR43377:SF1">
    <property type="entry name" value="BILIVERDIN REDUCTASE A"/>
    <property type="match status" value="1"/>
</dbReference>
<keyword evidence="4" id="KW-1185">Reference proteome</keyword>
<dbReference type="AlphaFoldDB" id="A0A0P6XQ13"/>
<evidence type="ECO:0000259" key="2">
    <source>
        <dbReference type="Pfam" id="PF22725"/>
    </source>
</evidence>
<evidence type="ECO:0000313" key="4">
    <source>
        <dbReference type="Proteomes" id="UP000050417"/>
    </source>
</evidence>
<name>A0A0P6XQ13_9CHLR</name>
<dbReference type="STRING" id="1134406.ADN00_09485"/>
<dbReference type="Pfam" id="PF01408">
    <property type="entry name" value="GFO_IDH_MocA"/>
    <property type="match status" value="1"/>
</dbReference>